<comment type="caution">
    <text evidence="3">The sequence shown here is derived from an EMBL/GenBank/DDBJ whole genome shotgun (WGS) entry which is preliminary data.</text>
</comment>
<keyword evidence="1" id="KW-0472">Membrane</keyword>
<dbReference type="Proteomes" id="UP000216001">
    <property type="component" value="Unassembled WGS sequence"/>
</dbReference>
<dbReference type="AlphaFoldDB" id="A0A264VSQ7"/>
<reference evidence="2" key="2">
    <citation type="submission" date="2020-05" db="EMBL/GenBank/DDBJ databases">
        <authorList>
            <person name="Delgado-Blas J."/>
        </authorList>
    </citation>
    <scope>NUCLEOTIDE SEQUENCE</scope>
    <source>
        <strain evidence="2">BB1453</strain>
    </source>
</reference>
<evidence type="ECO:0000313" key="4">
    <source>
        <dbReference type="Proteomes" id="UP000216001"/>
    </source>
</evidence>
<keyword evidence="1" id="KW-0812">Transmembrane</keyword>
<gene>
    <name evidence="3" type="ORF">CHI95_12410</name>
    <name evidence="2" type="ORF">GHA_00706</name>
</gene>
<protein>
    <submittedName>
        <fullName evidence="3">Uncharacterized protein</fullName>
    </submittedName>
</protein>
<evidence type="ECO:0000313" key="2">
    <source>
        <dbReference type="EMBL" id="CAB5670075.1"/>
    </source>
</evidence>
<sequence length="59" mass="6804">MANNVRYRIKKFAKKLLLRKGIRFAAVLLMTYGPAGFIGKLIKLLTSKWLLNVLIKRLT</sequence>
<keyword evidence="1" id="KW-1133">Transmembrane helix</keyword>
<proteinExistence type="predicted"/>
<feature type="transmembrane region" description="Helical" evidence="1">
    <location>
        <begin position="21"/>
        <end position="42"/>
    </location>
</feature>
<accession>A0A264VSQ7</accession>
<organism evidence="3 4">
    <name type="scientific">Providencia rettgeri</name>
    <dbReference type="NCBI Taxonomy" id="587"/>
    <lineage>
        <taxon>Bacteria</taxon>
        <taxon>Pseudomonadati</taxon>
        <taxon>Pseudomonadota</taxon>
        <taxon>Gammaproteobacteria</taxon>
        <taxon>Enterobacterales</taxon>
        <taxon>Morganellaceae</taxon>
        <taxon>Providencia</taxon>
    </lineage>
</organism>
<dbReference type="EMBL" id="CAHPSF010000001">
    <property type="protein sequence ID" value="CAB5670075.1"/>
    <property type="molecule type" value="Genomic_DNA"/>
</dbReference>
<evidence type="ECO:0000256" key="1">
    <source>
        <dbReference type="SAM" id="Phobius"/>
    </source>
</evidence>
<dbReference type="Proteomes" id="UP000834611">
    <property type="component" value="Unassembled WGS sequence"/>
</dbReference>
<reference evidence="3 4" key="1">
    <citation type="submission" date="2017-07" db="EMBL/GenBank/DDBJ databases">
        <title>blaIMP-27 on transferable plasmids in Proteus mirabilis and Providencia rettgeri.</title>
        <authorList>
            <person name="Potter R."/>
        </authorList>
    </citation>
    <scope>NUCLEOTIDE SEQUENCE [LARGE SCALE GENOMIC DNA]</scope>
    <source>
        <strain evidence="3 4">PR1</strain>
    </source>
</reference>
<name>A0A264VSQ7_PRORE</name>
<dbReference type="EMBL" id="NOWC01000013">
    <property type="protein sequence ID" value="OZS74341.1"/>
    <property type="molecule type" value="Genomic_DNA"/>
</dbReference>
<evidence type="ECO:0000313" key="3">
    <source>
        <dbReference type="EMBL" id="OZS74341.1"/>
    </source>
</evidence>